<sequence length="211" mass="24130">MSKKKFYVVWRGRKTGVFTSWNVCKRQIDGFEGAQYKSFAILEEAEIASTKNYELYKGKNTKTAVLSSVEKEKFGKPILESISVDAACAGNPGKMEYRGVFTHSKKQIFLMGPFQKGTNNIGEFLALVHGIALLKSKNKEDIPIYSDSKIAMSWVKQKRCKTNMHFDVSNKDLLDLIKRAENWLKENTYKNPILKWETKAWGEIPADFGRK</sequence>
<keyword evidence="13" id="KW-0464">Manganese</keyword>
<dbReference type="InterPro" id="IPR009027">
    <property type="entry name" value="Ribosomal_bL9/RNase_H1_N"/>
</dbReference>
<comment type="caution">
    <text evidence="15">The sequence shown here is derived from an EMBL/GenBank/DDBJ whole genome shotgun (WGS) entry which is preliminary data.</text>
</comment>
<dbReference type="GO" id="GO:0003676">
    <property type="term" value="F:nucleic acid binding"/>
    <property type="evidence" value="ECO:0007669"/>
    <property type="project" value="UniProtKB-UniRule"/>
</dbReference>
<dbReference type="EC" id="3.1.26.4" evidence="5 12"/>
<feature type="domain" description="RNase H type-1" evidence="14">
    <location>
        <begin position="76"/>
        <end position="211"/>
    </location>
</feature>
<comment type="cofactor">
    <cofactor evidence="13">
        <name>Mn(2+)</name>
        <dbReference type="ChEBI" id="CHEBI:29035"/>
    </cofactor>
    <cofactor evidence="13">
        <name>Mg(2+)</name>
        <dbReference type="ChEBI" id="CHEBI:18420"/>
    </cofactor>
    <text evidence="13">Binds 2 metal ions per subunit. Manganese or magnesium.</text>
</comment>
<dbReference type="InterPro" id="IPR036397">
    <property type="entry name" value="RNaseH_sf"/>
</dbReference>
<dbReference type="RefSeq" id="WP_105022905.1">
    <property type="nucleotide sequence ID" value="NZ_MSCM01000002.1"/>
</dbReference>
<evidence type="ECO:0000256" key="9">
    <source>
        <dbReference type="ARBA" id="ARBA00022759"/>
    </source>
</evidence>
<feature type="binding site" evidence="13">
    <location>
        <position position="85"/>
    </location>
    <ligand>
        <name>Mg(2+)</name>
        <dbReference type="ChEBI" id="CHEBI:18420"/>
        <label>1</label>
    </ligand>
</feature>
<dbReference type="Proteomes" id="UP000239068">
    <property type="component" value="Unassembled WGS sequence"/>
</dbReference>
<evidence type="ECO:0000256" key="13">
    <source>
        <dbReference type="PIRSR" id="PIRSR037839-1"/>
    </source>
</evidence>
<dbReference type="Pfam" id="PF01693">
    <property type="entry name" value="Cauli_VI"/>
    <property type="match status" value="1"/>
</dbReference>
<dbReference type="FunFam" id="3.40.970.10:FF:000002">
    <property type="entry name" value="Ribonuclease H"/>
    <property type="match status" value="1"/>
</dbReference>
<feature type="binding site" evidence="13">
    <location>
        <position position="147"/>
    </location>
    <ligand>
        <name>Mg(2+)</name>
        <dbReference type="ChEBI" id="CHEBI:18420"/>
        <label>2</label>
    </ligand>
</feature>
<dbReference type="GO" id="GO:0046872">
    <property type="term" value="F:metal ion binding"/>
    <property type="evidence" value="ECO:0007669"/>
    <property type="project" value="UniProtKB-KW"/>
</dbReference>
<evidence type="ECO:0000256" key="6">
    <source>
        <dbReference type="ARBA" id="ARBA00017721"/>
    </source>
</evidence>
<comment type="cofactor">
    <cofactor evidence="2">
        <name>Mg(2+)</name>
        <dbReference type="ChEBI" id="CHEBI:18420"/>
    </cofactor>
</comment>
<dbReference type="InterPro" id="IPR012337">
    <property type="entry name" value="RNaseH-like_sf"/>
</dbReference>
<evidence type="ECO:0000256" key="4">
    <source>
        <dbReference type="ARBA" id="ARBA00005300"/>
    </source>
</evidence>
<keyword evidence="12" id="KW-0963">Cytoplasm</keyword>
<accession>A0A2S7WJ15</accession>
<evidence type="ECO:0000256" key="8">
    <source>
        <dbReference type="ARBA" id="ARBA00022723"/>
    </source>
</evidence>
<evidence type="ECO:0000313" key="15">
    <source>
        <dbReference type="EMBL" id="PQJ77595.1"/>
    </source>
</evidence>
<comment type="similarity">
    <text evidence="4 12">Belongs to the RNase H family.</text>
</comment>
<evidence type="ECO:0000313" key="16">
    <source>
        <dbReference type="Proteomes" id="UP000239068"/>
    </source>
</evidence>
<evidence type="ECO:0000256" key="5">
    <source>
        <dbReference type="ARBA" id="ARBA00012180"/>
    </source>
</evidence>
<dbReference type="InterPro" id="IPR017290">
    <property type="entry name" value="RNase_H_bac"/>
</dbReference>
<dbReference type="InterPro" id="IPR011320">
    <property type="entry name" value="RNase_H1_N"/>
</dbReference>
<evidence type="ECO:0000256" key="11">
    <source>
        <dbReference type="ARBA" id="ARBA00022842"/>
    </source>
</evidence>
<comment type="subcellular location">
    <subcellularLocation>
        <location evidence="12">Cytoplasm</location>
    </subcellularLocation>
</comment>
<proteinExistence type="inferred from homology"/>
<name>A0A2S7WJ15_9FLAO</name>
<dbReference type="InterPro" id="IPR037056">
    <property type="entry name" value="RNase_H1_N_sf"/>
</dbReference>
<keyword evidence="16" id="KW-1185">Reference proteome</keyword>
<evidence type="ECO:0000256" key="1">
    <source>
        <dbReference type="ARBA" id="ARBA00000077"/>
    </source>
</evidence>
<reference evidence="15 16" key="1">
    <citation type="submission" date="2016-12" db="EMBL/GenBank/DDBJ databases">
        <title>Trade-off between light-utilization and light-protection in marine flavobacteria.</title>
        <authorList>
            <person name="Kumagai Y."/>
            <person name="Yoshizawa S."/>
            <person name="Kogure K."/>
            <person name="Iwasaki W."/>
        </authorList>
    </citation>
    <scope>NUCLEOTIDE SEQUENCE [LARGE SCALE GENOMIC DNA]</scope>
    <source>
        <strain evidence="15 16">ATCC 43844</strain>
    </source>
</reference>
<organism evidence="15 16">
    <name type="scientific">Polaribacter glomeratus</name>
    <dbReference type="NCBI Taxonomy" id="102"/>
    <lineage>
        <taxon>Bacteria</taxon>
        <taxon>Pseudomonadati</taxon>
        <taxon>Bacteroidota</taxon>
        <taxon>Flavobacteriia</taxon>
        <taxon>Flavobacteriales</taxon>
        <taxon>Flavobacteriaceae</taxon>
    </lineage>
</organism>
<evidence type="ECO:0000256" key="12">
    <source>
        <dbReference type="PIRNR" id="PIRNR037839"/>
    </source>
</evidence>
<dbReference type="InterPro" id="IPR050092">
    <property type="entry name" value="RNase_H"/>
</dbReference>
<comment type="catalytic activity">
    <reaction evidence="1 12">
        <text>Endonucleolytic cleavage to 5'-phosphomonoester.</text>
        <dbReference type="EC" id="3.1.26.4"/>
    </reaction>
</comment>
<dbReference type="InterPro" id="IPR002156">
    <property type="entry name" value="RNaseH_domain"/>
</dbReference>
<keyword evidence="9 12" id="KW-0255">Endonuclease</keyword>
<dbReference type="PANTHER" id="PTHR10642">
    <property type="entry name" value="RIBONUCLEASE H1"/>
    <property type="match status" value="1"/>
</dbReference>
<evidence type="ECO:0000256" key="10">
    <source>
        <dbReference type="ARBA" id="ARBA00022801"/>
    </source>
</evidence>
<dbReference type="AlphaFoldDB" id="A0A2S7WJ15"/>
<dbReference type="GO" id="GO:0005737">
    <property type="term" value="C:cytoplasm"/>
    <property type="evidence" value="ECO:0007669"/>
    <property type="project" value="UniProtKB-SubCell"/>
</dbReference>
<dbReference type="PIRSF" id="PIRSF037839">
    <property type="entry name" value="Ribonuclease_H"/>
    <property type="match status" value="1"/>
</dbReference>
<evidence type="ECO:0000256" key="7">
    <source>
        <dbReference type="ARBA" id="ARBA00022722"/>
    </source>
</evidence>
<keyword evidence="10 12" id="KW-0378">Hydrolase</keyword>
<gene>
    <name evidence="15" type="ORF">BTO16_12470</name>
</gene>
<keyword evidence="7 12" id="KW-0540">Nuclease</keyword>
<feature type="binding site" evidence="13">
    <location>
        <position position="207"/>
    </location>
    <ligand>
        <name>Mg(2+)</name>
        <dbReference type="ChEBI" id="CHEBI:18420"/>
        <label>1</label>
    </ligand>
</feature>
<dbReference type="Gene3D" id="3.30.420.10">
    <property type="entry name" value="Ribonuclease H-like superfamily/Ribonuclease H"/>
    <property type="match status" value="1"/>
</dbReference>
<keyword evidence="11 12" id="KW-0460">Magnesium</keyword>
<evidence type="ECO:0000256" key="2">
    <source>
        <dbReference type="ARBA" id="ARBA00001946"/>
    </source>
</evidence>
<dbReference type="PROSITE" id="PS50879">
    <property type="entry name" value="RNASE_H_1"/>
    <property type="match status" value="1"/>
</dbReference>
<protein>
    <recommendedName>
        <fullName evidence="6 12">Ribonuclease H</fullName>
        <ecNumber evidence="5 12">3.1.26.4</ecNumber>
    </recommendedName>
</protein>
<dbReference type="PANTHER" id="PTHR10642:SF26">
    <property type="entry name" value="RIBONUCLEASE H1"/>
    <property type="match status" value="1"/>
</dbReference>
<feature type="binding site" evidence="13">
    <location>
        <position position="123"/>
    </location>
    <ligand>
        <name>Mg(2+)</name>
        <dbReference type="ChEBI" id="CHEBI:18420"/>
        <label>2</label>
    </ligand>
</feature>
<evidence type="ECO:0000256" key="3">
    <source>
        <dbReference type="ARBA" id="ARBA00004065"/>
    </source>
</evidence>
<dbReference type="SUPFAM" id="SSF53098">
    <property type="entry name" value="Ribonuclease H-like"/>
    <property type="match status" value="1"/>
</dbReference>
<dbReference type="Gene3D" id="3.40.970.10">
    <property type="entry name" value="Ribonuclease H1, N-terminal domain"/>
    <property type="match status" value="1"/>
</dbReference>
<keyword evidence="8 12" id="KW-0479">Metal-binding</keyword>
<dbReference type="EMBL" id="MSCM01000002">
    <property type="protein sequence ID" value="PQJ77595.1"/>
    <property type="molecule type" value="Genomic_DNA"/>
</dbReference>
<evidence type="ECO:0000259" key="14">
    <source>
        <dbReference type="PROSITE" id="PS50879"/>
    </source>
</evidence>
<dbReference type="GO" id="GO:0004523">
    <property type="term" value="F:RNA-DNA hybrid ribonuclease activity"/>
    <property type="evidence" value="ECO:0007669"/>
    <property type="project" value="UniProtKB-UniRule"/>
</dbReference>
<comment type="function">
    <text evidence="3 12">Endonuclease that specifically degrades the RNA of RNA-DNA hybrids.</text>
</comment>
<dbReference type="Pfam" id="PF00075">
    <property type="entry name" value="RNase_H"/>
    <property type="match status" value="1"/>
</dbReference>
<dbReference type="SUPFAM" id="SSF55658">
    <property type="entry name" value="L9 N-domain-like"/>
    <property type="match status" value="1"/>
</dbReference>
<dbReference type="GO" id="GO:0043137">
    <property type="term" value="P:DNA replication, removal of RNA primer"/>
    <property type="evidence" value="ECO:0007669"/>
    <property type="project" value="TreeGrafter"/>
</dbReference>
<dbReference type="OrthoDB" id="9811552at2"/>